<evidence type="ECO:0000256" key="8">
    <source>
        <dbReference type="ARBA" id="ARBA00023027"/>
    </source>
</evidence>
<dbReference type="UniPathway" id="UPA00659"/>
<evidence type="ECO:0000256" key="13">
    <source>
        <dbReference type="RuleBase" id="RU003707"/>
    </source>
</evidence>
<keyword evidence="17" id="KW-1185">Reference proteome</keyword>
<dbReference type="InterPro" id="IPR018376">
    <property type="entry name" value="Enoyl-CoA_hyd/isom_CS"/>
</dbReference>
<keyword evidence="9" id="KW-0443">Lipid metabolism</keyword>
<dbReference type="InterPro" id="IPR008927">
    <property type="entry name" value="6-PGluconate_DH-like_C_sf"/>
</dbReference>
<evidence type="ECO:0000256" key="5">
    <source>
        <dbReference type="ARBA" id="ARBA00022832"/>
    </source>
</evidence>
<dbReference type="Proteomes" id="UP000057158">
    <property type="component" value="Chromosome"/>
</dbReference>
<evidence type="ECO:0000256" key="11">
    <source>
        <dbReference type="ARBA" id="ARBA00023268"/>
    </source>
</evidence>
<dbReference type="Pfam" id="PF00725">
    <property type="entry name" value="3HCDH"/>
    <property type="match status" value="1"/>
</dbReference>
<keyword evidence="11" id="KW-0511">Multifunctional enzyme</keyword>
<evidence type="ECO:0000256" key="12">
    <source>
        <dbReference type="ARBA" id="ARBA00049556"/>
    </source>
</evidence>
<feature type="domain" description="3-hydroxyacyl-CoA dehydrogenase C-terminal" evidence="14">
    <location>
        <begin position="496"/>
        <end position="586"/>
    </location>
</feature>
<sequence length="704" mass="76200">MSPYVDYTIEEGIAHIVLDAPGEKVNILSGDFLKDLDRTADELSQNAVISGAVILSAKEGGFIAGADIEAIEEVDDPDLGADLAREGQRVLGRFGTLPFPVVAALHGHCMGGGTEFVLACHYRIAAEDAAIALPEIKLGIFPGFGGTQRLPRLISLAKALDIILTGRTVRSREALKIGLVDRVVAGKDLRGAALALLREVVADSRPILEQRRKSCGGWRTWLLEKNPLGRAILFALVRRTTARKTGGHYPAPFKALDVLRKGLSLPLEQGLELEAQGLGEMIVTPVCKNLLRVFRLSQRPKKESRPEGTPRKLRQAAVLGAGIMGGGIAHLLAENDIPVRLKDLRPEAVEAGLGHARTLFGKRAQKTGGGEAEVVKKMALLTGATDYSGFDQVDLVIEAVVERMVVKQGVLREVEEVLRDDALFATNTSALSVSELQGAGQRPQNVAGLHFFNPVDRMPLVEIIRGKKSAAETTATLFDLAVRLGKTPILVDDRPGFLVNRLLGAYLNEACLLAEEGVKWQSIDSAARRFGLPMGPFRLMDEVGIDIAAEVGKTLSKAFPYLPESLLLEKARLRGLKGRKGRRGFYLHPRKGKTRPNPKAAPLLDLREERTASAKDWRRLMLLMVNEAGRCLEEGVVASPEDVDTGMIFGTGFPPFLGGLCRWADAEGVPAMVTELEALSGLLGARFSPCNYLKGRELLLPAKP</sequence>
<proteinExistence type="inferred from homology"/>
<dbReference type="AlphaFoldDB" id="A0A0M4DJZ5"/>
<keyword evidence="8" id="KW-0520">NAD</keyword>
<dbReference type="GO" id="GO:0016509">
    <property type="term" value="F:long-chain (3S)-3-hydroxyacyl-CoA dehydrogenase (NAD+) activity"/>
    <property type="evidence" value="ECO:0007669"/>
    <property type="project" value="TreeGrafter"/>
</dbReference>
<evidence type="ECO:0000256" key="1">
    <source>
        <dbReference type="ARBA" id="ARBA00005005"/>
    </source>
</evidence>
<feature type="domain" description="3-hydroxyacyl-CoA dehydrogenase NAD binding" evidence="15">
    <location>
        <begin position="316"/>
        <end position="493"/>
    </location>
</feature>
<evidence type="ECO:0000259" key="14">
    <source>
        <dbReference type="Pfam" id="PF00725"/>
    </source>
</evidence>
<dbReference type="Pfam" id="PF02737">
    <property type="entry name" value="3HCDH_N"/>
    <property type="match status" value="1"/>
</dbReference>
<dbReference type="InterPro" id="IPR006176">
    <property type="entry name" value="3-OHacyl-CoA_DH_NAD-bd"/>
</dbReference>
<dbReference type="PROSITE" id="PS00166">
    <property type="entry name" value="ENOYL_COA_HYDRATASE"/>
    <property type="match status" value="1"/>
</dbReference>
<evidence type="ECO:0000259" key="15">
    <source>
        <dbReference type="Pfam" id="PF02737"/>
    </source>
</evidence>
<dbReference type="GO" id="GO:0070403">
    <property type="term" value="F:NAD+ binding"/>
    <property type="evidence" value="ECO:0007669"/>
    <property type="project" value="InterPro"/>
</dbReference>
<evidence type="ECO:0000256" key="7">
    <source>
        <dbReference type="ARBA" id="ARBA00023002"/>
    </source>
</evidence>
<dbReference type="PANTHER" id="PTHR43612">
    <property type="entry name" value="TRIFUNCTIONAL ENZYME SUBUNIT ALPHA"/>
    <property type="match status" value="1"/>
</dbReference>
<dbReference type="Pfam" id="PF00378">
    <property type="entry name" value="ECH_1"/>
    <property type="match status" value="1"/>
</dbReference>
<dbReference type="PATRIC" id="fig|1603606.3.peg.3013"/>
<dbReference type="FunFam" id="3.40.50.720:FF:000009">
    <property type="entry name" value="Fatty oxidation complex, alpha subunit"/>
    <property type="match status" value="1"/>
</dbReference>
<dbReference type="GO" id="GO:0004300">
    <property type="term" value="F:enoyl-CoA hydratase activity"/>
    <property type="evidence" value="ECO:0007669"/>
    <property type="project" value="UniProtKB-EC"/>
</dbReference>
<dbReference type="KEGG" id="des:DSOUD_2782"/>
<dbReference type="RefSeq" id="WP_053551522.1">
    <property type="nucleotide sequence ID" value="NZ_CP010802.1"/>
</dbReference>
<evidence type="ECO:0000256" key="6">
    <source>
        <dbReference type="ARBA" id="ARBA00022963"/>
    </source>
</evidence>
<comment type="similarity">
    <text evidence="2">In the central section; belongs to the 3-hydroxyacyl-CoA dehydrogenase family.</text>
</comment>
<reference evidence="16 17" key="1">
    <citation type="submission" date="2015-07" db="EMBL/GenBank/DDBJ databases">
        <title>Isolation and Genomic Characterization of a Novel Halophilic Metal-Reducing Deltaproteobacterium from the Deep Subsurface.</title>
        <authorList>
            <person name="Badalamenti J.P."/>
            <person name="Summers Z.M."/>
            <person name="Gralnick J.A."/>
            <person name="Bond D.R."/>
        </authorList>
    </citation>
    <scope>NUCLEOTIDE SEQUENCE [LARGE SCALE GENOMIC DNA]</scope>
    <source>
        <strain evidence="16 17">WTL</strain>
    </source>
</reference>
<dbReference type="Gene3D" id="1.10.1040.50">
    <property type="match status" value="1"/>
</dbReference>
<evidence type="ECO:0000256" key="2">
    <source>
        <dbReference type="ARBA" id="ARBA00007005"/>
    </source>
</evidence>
<evidence type="ECO:0000313" key="16">
    <source>
        <dbReference type="EMBL" id="ALC17520.1"/>
    </source>
</evidence>
<comment type="similarity">
    <text evidence="3">In the N-terminal section; belongs to the enoyl-CoA hydratase/isomerase family.</text>
</comment>
<keyword evidence="10" id="KW-0456">Lyase</keyword>
<dbReference type="Gene3D" id="3.40.50.720">
    <property type="entry name" value="NAD(P)-binding Rossmann-like Domain"/>
    <property type="match status" value="1"/>
</dbReference>
<dbReference type="InterPro" id="IPR029045">
    <property type="entry name" value="ClpP/crotonase-like_dom_sf"/>
</dbReference>
<dbReference type="InterPro" id="IPR001753">
    <property type="entry name" value="Enoyl-CoA_hydra/iso"/>
</dbReference>
<dbReference type="SUPFAM" id="SSF48179">
    <property type="entry name" value="6-phosphogluconate dehydrogenase C-terminal domain-like"/>
    <property type="match status" value="2"/>
</dbReference>
<dbReference type="EMBL" id="CP010802">
    <property type="protein sequence ID" value="ALC17520.1"/>
    <property type="molecule type" value="Genomic_DNA"/>
</dbReference>
<dbReference type="GO" id="GO:0006635">
    <property type="term" value="P:fatty acid beta-oxidation"/>
    <property type="evidence" value="ECO:0007669"/>
    <property type="project" value="UniProtKB-UniPathway"/>
</dbReference>
<protein>
    <recommendedName>
        <fullName evidence="4">enoyl-CoA hydratase</fullName>
        <ecNumber evidence="4">4.2.1.17</ecNumber>
    </recommendedName>
</protein>
<dbReference type="CDD" id="cd06558">
    <property type="entry name" value="crotonase-like"/>
    <property type="match status" value="1"/>
</dbReference>
<dbReference type="PANTHER" id="PTHR43612:SF3">
    <property type="entry name" value="TRIFUNCTIONAL ENZYME SUBUNIT ALPHA, MITOCHONDRIAL"/>
    <property type="match status" value="1"/>
</dbReference>
<gene>
    <name evidence="16" type="ORF">DSOUD_2782</name>
</gene>
<dbReference type="InterPro" id="IPR050136">
    <property type="entry name" value="FA_oxidation_alpha_subunit"/>
</dbReference>
<evidence type="ECO:0000256" key="3">
    <source>
        <dbReference type="ARBA" id="ARBA00008750"/>
    </source>
</evidence>
<organism evidence="16 17">
    <name type="scientific">Desulfuromonas soudanensis</name>
    <dbReference type="NCBI Taxonomy" id="1603606"/>
    <lineage>
        <taxon>Bacteria</taxon>
        <taxon>Pseudomonadati</taxon>
        <taxon>Thermodesulfobacteriota</taxon>
        <taxon>Desulfuromonadia</taxon>
        <taxon>Desulfuromonadales</taxon>
        <taxon>Desulfuromonadaceae</taxon>
        <taxon>Desulfuromonas</taxon>
    </lineage>
</organism>
<name>A0A0M4DJZ5_9BACT</name>
<evidence type="ECO:0000256" key="9">
    <source>
        <dbReference type="ARBA" id="ARBA00023098"/>
    </source>
</evidence>
<comment type="pathway">
    <text evidence="1">Lipid metabolism; fatty acid beta-oxidation.</text>
</comment>
<dbReference type="Gene3D" id="3.90.226.10">
    <property type="entry name" value="2-enoyl-CoA Hydratase, Chain A, domain 1"/>
    <property type="match status" value="1"/>
</dbReference>
<comment type="similarity">
    <text evidence="13">Belongs to the enoyl-CoA hydratase/isomerase family.</text>
</comment>
<dbReference type="SUPFAM" id="SSF52096">
    <property type="entry name" value="ClpP/crotonase"/>
    <property type="match status" value="1"/>
</dbReference>
<comment type="catalytic activity">
    <reaction evidence="12">
        <text>a (3S)-3-hydroxyacyl-CoA + NAD(+) = a 3-oxoacyl-CoA + NADH + H(+)</text>
        <dbReference type="Rhea" id="RHEA:22432"/>
        <dbReference type="ChEBI" id="CHEBI:15378"/>
        <dbReference type="ChEBI" id="CHEBI:57318"/>
        <dbReference type="ChEBI" id="CHEBI:57540"/>
        <dbReference type="ChEBI" id="CHEBI:57945"/>
        <dbReference type="ChEBI" id="CHEBI:90726"/>
        <dbReference type="EC" id="1.1.1.35"/>
    </reaction>
</comment>
<keyword evidence="6" id="KW-0442">Lipid degradation</keyword>
<keyword evidence="5" id="KW-0276">Fatty acid metabolism</keyword>
<dbReference type="STRING" id="1603606.DSOUD_2782"/>
<dbReference type="InterPro" id="IPR036291">
    <property type="entry name" value="NAD(P)-bd_dom_sf"/>
</dbReference>
<dbReference type="SUPFAM" id="SSF51735">
    <property type="entry name" value="NAD(P)-binding Rossmann-fold domains"/>
    <property type="match status" value="1"/>
</dbReference>
<dbReference type="PROSITE" id="PS00067">
    <property type="entry name" value="3HCDH"/>
    <property type="match status" value="1"/>
</dbReference>
<dbReference type="FunFam" id="3.90.226.10:FF:000011">
    <property type="entry name" value="Fatty acid oxidation complex subunit alpha"/>
    <property type="match status" value="1"/>
</dbReference>
<accession>A0A0M4DJZ5</accession>
<evidence type="ECO:0000256" key="4">
    <source>
        <dbReference type="ARBA" id="ARBA00012076"/>
    </source>
</evidence>
<dbReference type="InterPro" id="IPR006180">
    <property type="entry name" value="3-OHacyl-CoA_DH_CS"/>
</dbReference>
<dbReference type="InterPro" id="IPR006108">
    <property type="entry name" value="3HC_DH_C"/>
</dbReference>
<dbReference type="EC" id="4.2.1.17" evidence="4"/>
<evidence type="ECO:0000256" key="10">
    <source>
        <dbReference type="ARBA" id="ARBA00023239"/>
    </source>
</evidence>
<evidence type="ECO:0000313" key="17">
    <source>
        <dbReference type="Proteomes" id="UP000057158"/>
    </source>
</evidence>
<keyword evidence="7" id="KW-0560">Oxidoreductase</keyword>